<dbReference type="InterPro" id="IPR017515">
    <property type="entry name" value="MeMalonyl-CoA_epimerase"/>
</dbReference>
<gene>
    <name evidence="4" type="ORF">BA195_04150</name>
</gene>
<dbReference type="NCBIfam" id="TIGR03081">
    <property type="entry name" value="metmalonyl_epim"/>
    <property type="match status" value="1"/>
</dbReference>
<evidence type="ECO:0000313" key="5">
    <source>
        <dbReference type="Proteomes" id="UP000093186"/>
    </source>
</evidence>
<dbReference type="GO" id="GO:0004493">
    <property type="term" value="F:methylmalonyl-CoA epimerase activity"/>
    <property type="evidence" value="ECO:0007669"/>
    <property type="project" value="TreeGrafter"/>
</dbReference>
<dbReference type="OrthoDB" id="9788468at2"/>
<dbReference type="EMBL" id="MAKX01000001">
    <property type="protein sequence ID" value="OCK43896.1"/>
    <property type="molecule type" value="Genomic_DNA"/>
</dbReference>
<evidence type="ECO:0000256" key="1">
    <source>
        <dbReference type="ARBA" id="ARBA00009308"/>
    </source>
</evidence>
<accession>A0A1B9Y2A2</accession>
<dbReference type="PROSITE" id="PS51819">
    <property type="entry name" value="VOC"/>
    <property type="match status" value="1"/>
</dbReference>
<dbReference type="Pfam" id="PF13669">
    <property type="entry name" value="Glyoxalase_4"/>
    <property type="match status" value="1"/>
</dbReference>
<feature type="domain" description="VOC" evidence="3">
    <location>
        <begin position="3"/>
        <end position="131"/>
    </location>
</feature>
<name>A0A1B9Y2A2_9FLAO</name>
<proteinExistence type="inferred from homology"/>
<evidence type="ECO:0000313" key="4">
    <source>
        <dbReference type="EMBL" id="OCK43896.1"/>
    </source>
</evidence>
<dbReference type="Proteomes" id="UP000093186">
    <property type="component" value="Unassembled WGS sequence"/>
</dbReference>
<dbReference type="CDD" id="cd07249">
    <property type="entry name" value="MMCE"/>
    <property type="match status" value="1"/>
</dbReference>
<comment type="similarity">
    <text evidence="1">Belongs to the methylmalonyl-CoA epimerase family.</text>
</comment>
<dbReference type="AlphaFoldDB" id="A0A1B9Y2A2"/>
<reference evidence="4 5" key="1">
    <citation type="submission" date="2016-06" db="EMBL/GenBank/DDBJ databases">
        <title>Draft Genome Sequence of Tenacibaculum soleae UCD-KL19.</title>
        <authorList>
            <person name="Eisen J.A."/>
            <person name="Coil D.A."/>
            <person name="Lujan K.M."/>
        </authorList>
    </citation>
    <scope>NUCLEOTIDE SEQUENCE [LARGE SCALE GENOMIC DNA]</scope>
    <source>
        <strain evidence="4 5">UCD-KL19</strain>
    </source>
</reference>
<dbReference type="PANTHER" id="PTHR43048:SF3">
    <property type="entry name" value="METHYLMALONYL-COA EPIMERASE, MITOCHONDRIAL"/>
    <property type="match status" value="1"/>
</dbReference>
<evidence type="ECO:0000256" key="2">
    <source>
        <dbReference type="ARBA" id="ARBA00022723"/>
    </source>
</evidence>
<sequence>MNNIEHIGIAVKNLEKSNELFASLFGKPHYKIEEVASEGVKTSFFKSGVNKVELLEATKPDSPIAKFIDKKGEGIHHIAFAVNDINAEMKRLQNEGFTVLNETPKKGADNKLVAFLHPKTTNGVLIELCQEIE</sequence>
<evidence type="ECO:0000259" key="3">
    <source>
        <dbReference type="PROSITE" id="PS51819"/>
    </source>
</evidence>
<dbReference type="Gene3D" id="3.10.180.10">
    <property type="entry name" value="2,3-Dihydroxybiphenyl 1,2-Dioxygenase, domain 1"/>
    <property type="match status" value="1"/>
</dbReference>
<dbReference type="GO" id="GO:0046872">
    <property type="term" value="F:metal ion binding"/>
    <property type="evidence" value="ECO:0007669"/>
    <property type="project" value="UniProtKB-KW"/>
</dbReference>
<dbReference type="InterPro" id="IPR029068">
    <property type="entry name" value="Glyas_Bleomycin-R_OHBP_Dase"/>
</dbReference>
<dbReference type="InterPro" id="IPR037523">
    <property type="entry name" value="VOC_core"/>
</dbReference>
<dbReference type="SUPFAM" id="SSF54593">
    <property type="entry name" value="Glyoxalase/Bleomycin resistance protein/Dihydroxybiphenyl dioxygenase"/>
    <property type="match status" value="1"/>
</dbReference>
<organism evidence="4 5">
    <name type="scientific">Tenacibaculum soleae</name>
    <dbReference type="NCBI Taxonomy" id="447689"/>
    <lineage>
        <taxon>Bacteria</taxon>
        <taxon>Pseudomonadati</taxon>
        <taxon>Bacteroidota</taxon>
        <taxon>Flavobacteriia</taxon>
        <taxon>Flavobacteriales</taxon>
        <taxon>Flavobacteriaceae</taxon>
        <taxon>Tenacibaculum</taxon>
    </lineage>
</organism>
<protein>
    <submittedName>
        <fullName evidence="4">Methylmalonyl-CoA epimerase</fullName>
    </submittedName>
</protein>
<dbReference type="PANTHER" id="PTHR43048">
    <property type="entry name" value="METHYLMALONYL-COA EPIMERASE"/>
    <property type="match status" value="1"/>
</dbReference>
<dbReference type="GO" id="GO:0046491">
    <property type="term" value="P:L-methylmalonyl-CoA metabolic process"/>
    <property type="evidence" value="ECO:0007669"/>
    <property type="project" value="TreeGrafter"/>
</dbReference>
<keyword evidence="2" id="KW-0479">Metal-binding</keyword>
<dbReference type="RefSeq" id="WP_068702738.1">
    <property type="nucleotide sequence ID" value="NZ_MAKX01000001.1"/>
</dbReference>
<dbReference type="STRING" id="447689.BA195_04150"/>
<comment type="caution">
    <text evidence="4">The sequence shown here is derived from an EMBL/GenBank/DDBJ whole genome shotgun (WGS) entry which is preliminary data.</text>
</comment>
<dbReference type="InterPro" id="IPR051785">
    <property type="entry name" value="MMCE/EMCE_epimerase"/>
</dbReference>
<keyword evidence="5" id="KW-1185">Reference proteome</keyword>